<dbReference type="GO" id="GO:0009898">
    <property type="term" value="C:cytoplasmic side of plasma membrane"/>
    <property type="evidence" value="ECO:0007669"/>
    <property type="project" value="TreeGrafter"/>
</dbReference>
<dbReference type="KEGG" id="pmx:PERMA_0724"/>
<evidence type="ECO:0000313" key="4">
    <source>
        <dbReference type="EMBL" id="ACO03309.1"/>
    </source>
</evidence>
<dbReference type="PIRSF" id="PIRSF003092">
    <property type="entry name" value="MinD"/>
    <property type="match status" value="1"/>
</dbReference>
<dbReference type="HOGENOM" id="CLU_037612_0_0_0"/>
<dbReference type="OrthoDB" id="9816297at2"/>
<reference evidence="4 5" key="1">
    <citation type="journal article" date="2009" name="J. Bacteriol.">
        <title>Complete and draft genome sequences of six members of the Aquificales.</title>
        <authorList>
            <person name="Reysenbach A.L."/>
            <person name="Hamamura N."/>
            <person name="Podar M."/>
            <person name="Griffiths E."/>
            <person name="Ferreira S."/>
            <person name="Hochstein R."/>
            <person name="Heidelberg J."/>
            <person name="Johnson J."/>
            <person name="Mead D."/>
            <person name="Pohorille A."/>
            <person name="Sarmiento M."/>
            <person name="Schweighofer K."/>
            <person name="Seshadri R."/>
            <person name="Voytek M.A."/>
        </authorList>
    </citation>
    <scope>NUCLEOTIDE SEQUENCE [LARGE SCALE GENOMIC DNA]</scope>
    <source>
        <strain evidence="5">DSM 14350 / EX-H1</strain>
    </source>
</reference>
<keyword evidence="4" id="KW-0969">Cilium</keyword>
<dbReference type="RefSeq" id="WP_012675548.1">
    <property type="nucleotide sequence ID" value="NC_012440.1"/>
</dbReference>
<keyword evidence="5" id="KW-1185">Reference proteome</keyword>
<dbReference type="PANTHER" id="PTHR43384:SF4">
    <property type="entry name" value="CELLULOSE BIOSYNTHESIS PROTEIN BCSQ-RELATED"/>
    <property type="match status" value="1"/>
</dbReference>
<dbReference type="PaxDb" id="123214-PERMA_0724"/>
<keyword evidence="1" id="KW-0547">Nucleotide-binding</keyword>
<dbReference type="InterPro" id="IPR025669">
    <property type="entry name" value="AAA_dom"/>
</dbReference>
<dbReference type="STRING" id="123214.PERMA_0724"/>
<dbReference type="eggNOG" id="COG0455">
    <property type="taxonomic scope" value="Bacteria"/>
</dbReference>
<name>C0QPB6_PERMH</name>
<evidence type="ECO:0000259" key="3">
    <source>
        <dbReference type="Pfam" id="PF13614"/>
    </source>
</evidence>
<evidence type="ECO:0000256" key="1">
    <source>
        <dbReference type="ARBA" id="ARBA00022741"/>
    </source>
</evidence>
<keyword evidence="4" id="KW-0966">Cell projection</keyword>
<feature type="domain" description="AAA" evidence="3">
    <location>
        <begin position="24"/>
        <end position="182"/>
    </location>
</feature>
<dbReference type="PANTHER" id="PTHR43384">
    <property type="entry name" value="SEPTUM SITE-DETERMINING PROTEIN MIND HOMOLOG, CHLOROPLASTIC-RELATED"/>
    <property type="match status" value="1"/>
</dbReference>
<evidence type="ECO:0000313" key="5">
    <source>
        <dbReference type="Proteomes" id="UP000001366"/>
    </source>
</evidence>
<keyword evidence="2" id="KW-0067">ATP-binding</keyword>
<gene>
    <name evidence="4" type="ordered locus">PERMA_0724</name>
</gene>
<accession>C0QPB6</accession>
<protein>
    <submittedName>
        <fullName evidence="4">Flagellar biosynthesis switch protein FlhG</fullName>
    </submittedName>
</protein>
<dbReference type="CDD" id="cd02038">
    <property type="entry name" value="FlhG-like"/>
    <property type="match status" value="1"/>
</dbReference>
<proteinExistence type="predicted"/>
<dbReference type="Pfam" id="PF13614">
    <property type="entry name" value="AAA_31"/>
    <property type="match status" value="1"/>
</dbReference>
<dbReference type="GO" id="GO:0005524">
    <property type="term" value="F:ATP binding"/>
    <property type="evidence" value="ECO:0007669"/>
    <property type="project" value="UniProtKB-KW"/>
</dbReference>
<dbReference type="InterPro" id="IPR027417">
    <property type="entry name" value="P-loop_NTPase"/>
</dbReference>
<dbReference type="GO" id="GO:0051782">
    <property type="term" value="P:negative regulation of cell division"/>
    <property type="evidence" value="ECO:0007669"/>
    <property type="project" value="TreeGrafter"/>
</dbReference>
<dbReference type="InterPro" id="IPR033875">
    <property type="entry name" value="FlhG"/>
</dbReference>
<organism evidence="4 5">
    <name type="scientific">Persephonella marina (strain DSM 14350 / EX-H1)</name>
    <dbReference type="NCBI Taxonomy" id="123214"/>
    <lineage>
        <taxon>Bacteria</taxon>
        <taxon>Pseudomonadati</taxon>
        <taxon>Aquificota</taxon>
        <taxon>Aquificia</taxon>
        <taxon>Aquificales</taxon>
        <taxon>Hydrogenothermaceae</taxon>
        <taxon>Persephonella</taxon>
    </lineage>
</organism>
<dbReference type="Gene3D" id="3.40.50.300">
    <property type="entry name" value="P-loop containing nucleotide triphosphate hydrolases"/>
    <property type="match status" value="1"/>
</dbReference>
<dbReference type="Proteomes" id="UP000001366">
    <property type="component" value="Chromosome"/>
</dbReference>
<dbReference type="GO" id="GO:0005829">
    <property type="term" value="C:cytosol"/>
    <property type="evidence" value="ECO:0007669"/>
    <property type="project" value="TreeGrafter"/>
</dbReference>
<dbReference type="AlphaFoldDB" id="C0QPB6"/>
<evidence type="ECO:0000256" key="2">
    <source>
        <dbReference type="ARBA" id="ARBA00022840"/>
    </source>
</evidence>
<dbReference type="EMBL" id="CP001230">
    <property type="protein sequence ID" value="ACO03309.1"/>
    <property type="molecule type" value="Genomic_DNA"/>
</dbReference>
<sequence length="285" mass="31745">MEVGEQAKELIKLVGSKENISNTKFITVASGKGGVGKTNFAVNFAYVLSNVYNKKVLLVDADMGMANVHILVNVDTKKTLKDIISGVPVEEVIFTTRGIDILPGFSGIDMLEEVEESSVLRLVQSLDDISKNYDYIIIDTGAGIDNRIVSFIKASSKTYVITTPEPTAIIDAYALIKSVKKIFGYSEFRIVVNMVKNRNEGFDTFEKLKNSAKKFLEIDLSLLGILPNTKNMKKSVKNKQLIAEIYPSDDFVRELKVIASSELGEPPPPEKTRFWEKVVNLLRRD</sequence>
<dbReference type="GO" id="GO:0016887">
    <property type="term" value="F:ATP hydrolysis activity"/>
    <property type="evidence" value="ECO:0007669"/>
    <property type="project" value="TreeGrafter"/>
</dbReference>
<dbReference type="SUPFAM" id="SSF52540">
    <property type="entry name" value="P-loop containing nucleoside triphosphate hydrolases"/>
    <property type="match status" value="1"/>
</dbReference>
<dbReference type="InterPro" id="IPR025501">
    <property type="entry name" value="MinD_FleN"/>
</dbReference>
<keyword evidence="4" id="KW-0282">Flagellum</keyword>
<dbReference type="InterPro" id="IPR050625">
    <property type="entry name" value="ParA/MinD_ATPase"/>
</dbReference>